<dbReference type="PROSITE" id="PS00455">
    <property type="entry name" value="AMP_BINDING"/>
    <property type="match status" value="1"/>
</dbReference>
<dbReference type="InterPro" id="IPR020845">
    <property type="entry name" value="AMP-binding_CS"/>
</dbReference>
<dbReference type="Gene3D" id="3.30.300.30">
    <property type="match status" value="1"/>
</dbReference>
<dbReference type="InterPro" id="IPR050237">
    <property type="entry name" value="ATP-dep_AMP-bd_enzyme"/>
</dbReference>
<organism evidence="3 4">
    <name type="scientific">Kitasatospora cathayae</name>
    <dbReference type="NCBI Taxonomy" id="3004092"/>
    <lineage>
        <taxon>Bacteria</taxon>
        <taxon>Bacillati</taxon>
        <taxon>Actinomycetota</taxon>
        <taxon>Actinomycetes</taxon>
        <taxon>Kitasatosporales</taxon>
        <taxon>Streptomycetaceae</taxon>
        <taxon>Kitasatospora</taxon>
    </lineage>
</organism>
<dbReference type="EMBL" id="CP115450">
    <property type="protein sequence ID" value="WBP86646.1"/>
    <property type="molecule type" value="Genomic_DNA"/>
</dbReference>
<dbReference type="Proteomes" id="UP001212821">
    <property type="component" value="Chromosome"/>
</dbReference>
<dbReference type="InterPro" id="IPR042099">
    <property type="entry name" value="ANL_N_sf"/>
</dbReference>
<keyword evidence="4" id="KW-1185">Reference proteome</keyword>
<reference evidence="4" key="1">
    <citation type="submission" date="2022-12" db="EMBL/GenBank/DDBJ databases">
        <authorList>
            <person name="Mo P."/>
        </authorList>
    </citation>
    <scope>NUCLEOTIDE SEQUENCE [LARGE SCALE GENOMIC DNA]</scope>
    <source>
        <strain evidence="4">HUAS 3-15</strain>
    </source>
</reference>
<dbReference type="PANTHER" id="PTHR43767:SF7">
    <property type="entry name" value="MEDIUM_LONG-CHAIN-FATTY-ACID--COA LIGASE FADD8"/>
    <property type="match status" value="1"/>
</dbReference>
<protein>
    <submittedName>
        <fullName evidence="3">AMP-binding protein</fullName>
    </submittedName>
</protein>
<dbReference type="InterPro" id="IPR045851">
    <property type="entry name" value="AMP-bd_C_sf"/>
</dbReference>
<evidence type="ECO:0000259" key="2">
    <source>
        <dbReference type="Pfam" id="PF13193"/>
    </source>
</evidence>
<dbReference type="Pfam" id="PF13193">
    <property type="entry name" value="AMP-binding_C"/>
    <property type="match status" value="1"/>
</dbReference>
<sequence length="533" mass="56766">MVANYKEEVAMTDQEFVSAPALILRSLASDPHRRAITTADGVEITAGDFAAATYRLAHELLARGISRGSTVTLLTGNTPEALSARYAAGLAGARVVNLYDGMSAPVLAEITASVDTTVLLVDAERYAHAAELLPLIDVPTVLTLGPGPDGTDRTDGTGPTGIGQDVIAASAHRPATEPAVPIGPEDHIGIRHTGGTTGIPKGILSLHGPYRDMFEVAFAGRPEDEPPRLLAATSLAHLAGVLCDVALQRGGSVVLQRSFEPGEVLAAIERERITDMWVLPPLIYQLLDHPAIGRTDLSSLRRLDYGGCASSPTRIREAVKVFGPVLVSLYGMSEAQKIAVLTPAEHARFGEDGPLPVGRPFPDVEVEIRAADGTVLPNGEQGEVHVRSATLMAGYWKQPELTAQVLQGGWLNTGDIGYFDADGYLYLADRLKDLIIVVGGHVYPTEIEDLLLTHPAIAQCAVYGVRDDQQAEHVHVAVVPAQGQQPQLDEVRAFVTANKGRIYAPEALHLVEAIPLTSVGKPDKKRLREAFAG</sequence>
<accession>A0ABY7Q372</accession>
<dbReference type="SUPFAM" id="SSF56801">
    <property type="entry name" value="Acetyl-CoA synthetase-like"/>
    <property type="match status" value="1"/>
</dbReference>
<dbReference type="InterPro" id="IPR025110">
    <property type="entry name" value="AMP-bd_C"/>
</dbReference>
<evidence type="ECO:0000313" key="4">
    <source>
        <dbReference type="Proteomes" id="UP001212821"/>
    </source>
</evidence>
<feature type="domain" description="AMP-binding enzyme C-terminal" evidence="2">
    <location>
        <begin position="446"/>
        <end position="521"/>
    </location>
</feature>
<dbReference type="InterPro" id="IPR000873">
    <property type="entry name" value="AMP-dep_synth/lig_dom"/>
</dbReference>
<feature type="domain" description="AMP-dependent synthetase/ligase" evidence="1">
    <location>
        <begin position="27"/>
        <end position="396"/>
    </location>
</feature>
<dbReference type="Gene3D" id="3.40.50.12780">
    <property type="entry name" value="N-terminal domain of ligase-like"/>
    <property type="match status" value="1"/>
</dbReference>
<proteinExistence type="predicted"/>
<gene>
    <name evidence="3" type="ORF">O1G21_12870</name>
</gene>
<evidence type="ECO:0000259" key="1">
    <source>
        <dbReference type="Pfam" id="PF00501"/>
    </source>
</evidence>
<dbReference type="Pfam" id="PF00501">
    <property type="entry name" value="AMP-binding"/>
    <property type="match status" value="1"/>
</dbReference>
<dbReference type="RefSeq" id="WP_270143451.1">
    <property type="nucleotide sequence ID" value="NZ_CP115450.1"/>
</dbReference>
<name>A0ABY7Q372_9ACTN</name>
<evidence type="ECO:0000313" key="3">
    <source>
        <dbReference type="EMBL" id="WBP86646.1"/>
    </source>
</evidence>
<dbReference type="PANTHER" id="PTHR43767">
    <property type="entry name" value="LONG-CHAIN-FATTY-ACID--COA LIGASE"/>
    <property type="match status" value="1"/>
</dbReference>